<keyword evidence="3" id="KW-0378">Hydrolase</keyword>
<dbReference type="CDD" id="cd00190">
    <property type="entry name" value="Tryp_SPc"/>
    <property type="match status" value="1"/>
</dbReference>
<dbReference type="PROSITE" id="PS50240">
    <property type="entry name" value="TRYPSIN_DOM"/>
    <property type="match status" value="1"/>
</dbReference>
<dbReference type="SMART" id="SM00020">
    <property type="entry name" value="Tryp_SPc"/>
    <property type="match status" value="1"/>
</dbReference>
<reference evidence="8" key="2">
    <citation type="submission" date="2025-08" db="UniProtKB">
        <authorList>
            <consortium name="Ensembl"/>
        </authorList>
    </citation>
    <scope>IDENTIFICATION</scope>
</reference>
<dbReference type="InterPro" id="IPR043504">
    <property type="entry name" value="Peptidase_S1_PA_chymotrypsin"/>
</dbReference>
<reference evidence="8" key="3">
    <citation type="submission" date="2025-09" db="UniProtKB">
        <authorList>
            <consortium name="Ensembl"/>
        </authorList>
    </citation>
    <scope>IDENTIFICATION</scope>
</reference>
<keyword evidence="1" id="KW-0645">Protease</keyword>
<evidence type="ECO:0000256" key="1">
    <source>
        <dbReference type="ARBA" id="ARBA00022670"/>
    </source>
</evidence>
<dbReference type="Ensembl" id="ENSUAMT00000018449.1">
    <property type="protein sequence ID" value="ENSUAMP00000016469.1"/>
    <property type="gene ID" value="ENSUAMG00000013123.1"/>
</dbReference>
<dbReference type="GO" id="GO:0006508">
    <property type="term" value="P:proteolysis"/>
    <property type="evidence" value="ECO:0007669"/>
    <property type="project" value="UniProtKB-KW"/>
</dbReference>
<dbReference type="PANTHER" id="PTHR24253">
    <property type="entry name" value="TRANSMEMBRANE PROTEASE SERINE"/>
    <property type="match status" value="1"/>
</dbReference>
<reference evidence="9" key="1">
    <citation type="submission" date="2016-06" db="EMBL/GenBank/DDBJ databases">
        <title>De novo assembly and RNA-Seq shows season-dependent expression and editing in black bear kidneys.</title>
        <authorList>
            <person name="Korstanje R."/>
            <person name="Srivastava A."/>
            <person name="Sarsani V.K."/>
            <person name="Sheehan S.M."/>
            <person name="Seger R.L."/>
            <person name="Barter M.E."/>
            <person name="Lindqvist C."/>
            <person name="Brody L.C."/>
            <person name="Mullikin J.C."/>
        </authorList>
    </citation>
    <scope>NUCLEOTIDE SEQUENCE [LARGE SCALE GENOMIC DNA]</scope>
</reference>
<evidence type="ECO:0000313" key="8">
    <source>
        <dbReference type="Ensembl" id="ENSUAMP00000016469.1"/>
    </source>
</evidence>
<dbReference type="InterPro" id="IPR001254">
    <property type="entry name" value="Trypsin_dom"/>
</dbReference>
<keyword evidence="4" id="KW-0720">Serine protease</keyword>
<feature type="domain" description="Peptidase S1" evidence="7">
    <location>
        <begin position="56"/>
        <end position="273"/>
    </location>
</feature>
<protein>
    <recommendedName>
        <fullName evidence="7">Peptidase S1 domain-containing protein</fullName>
    </recommendedName>
</protein>
<evidence type="ECO:0000256" key="2">
    <source>
        <dbReference type="ARBA" id="ARBA00022729"/>
    </source>
</evidence>
<evidence type="ECO:0000259" key="7">
    <source>
        <dbReference type="PROSITE" id="PS50240"/>
    </source>
</evidence>
<gene>
    <name evidence="8" type="primary">LOC123783773</name>
</gene>
<organism evidence="8 9">
    <name type="scientific">Ursus americanus</name>
    <name type="common">American black bear</name>
    <name type="synonym">Euarctos americanus</name>
    <dbReference type="NCBI Taxonomy" id="9643"/>
    <lineage>
        <taxon>Eukaryota</taxon>
        <taxon>Metazoa</taxon>
        <taxon>Chordata</taxon>
        <taxon>Craniata</taxon>
        <taxon>Vertebrata</taxon>
        <taxon>Euteleostomi</taxon>
        <taxon>Mammalia</taxon>
        <taxon>Eutheria</taxon>
        <taxon>Laurasiatheria</taxon>
        <taxon>Carnivora</taxon>
        <taxon>Caniformia</taxon>
        <taxon>Ursidae</taxon>
        <taxon>Ursus</taxon>
    </lineage>
</organism>
<dbReference type="PANTHER" id="PTHR24253:SF144">
    <property type="entry name" value="CHYMOTRYPSIN-LIKE PROTEASE CTRL-1-RELATED"/>
    <property type="match status" value="1"/>
</dbReference>
<keyword evidence="9" id="KW-1185">Reference proteome</keyword>
<dbReference type="Proteomes" id="UP000291022">
    <property type="component" value="Unassembled WGS sequence"/>
</dbReference>
<dbReference type="SUPFAM" id="SSF50494">
    <property type="entry name" value="Trypsin-like serine proteases"/>
    <property type="match status" value="1"/>
</dbReference>
<dbReference type="AlphaFoldDB" id="A0A452RCM9"/>
<keyword evidence="5" id="KW-1015">Disulfide bond</keyword>
<dbReference type="Pfam" id="PF00089">
    <property type="entry name" value="Trypsin"/>
    <property type="match status" value="1"/>
</dbReference>
<evidence type="ECO:0000256" key="5">
    <source>
        <dbReference type="ARBA" id="ARBA00023157"/>
    </source>
</evidence>
<name>A0A452RCM9_URSAM</name>
<proteinExistence type="predicted"/>
<dbReference type="InterPro" id="IPR009003">
    <property type="entry name" value="Peptidase_S1_PA"/>
</dbReference>
<evidence type="ECO:0000256" key="3">
    <source>
        <dbReference type="ARBA" id="ARBA00022801"/>
    </source>
</evidence>
<dbReference type="PRINTS" id="PR00722">
    <property type="entry name" value="CHYMOTRYPSIN"/>
</dbReference>
<evidence type="ECO:0000313" key="9">
    <source>
        <dbReference type="Proteomes" id="UP000291022"/>
    </source>
</evidence>
<evidence type="ECO:0000256" key="4">
    <source>
        <dbReference type="ARBA" id="ARBA00022825"/>
    </source>
</evidence>
<dbReference type="Gene3D" id="2.40.10.10">
    <property type="entry name" value="Trypsin-like serine proteases"/>
    <property type="match status" value="3"/>
</dbReference>
<dbReference type="PROSITE" id="PS00134">
    <property type="entry name" value="TRYPSIN_HIS"/>
    <property type="match status" value="1"/>
</dbReference>
<dbReference type="InterPro" id="IPR018114">
    <property type="entry name" value="TRYPSIN_HIS"/>
</dbReference>
<keyword evidence="2" id="KW-0732">Signal</keyword>
<accession>A0A452RCM9</accession>
<evidence type="ECO:0000256" key="6">
    <source>
        <dbReference type="ARBA" id="ARBA00023180"/>
    </source>
</evidence>
<dbReference type="GO" id="GO:0004252">
    <property type="term" value="F:serine-type endopeptidase activity"/>
    <property type="evidence" value="ECO:0007669"/>
    <property type="project" value="InterPro"/>
</dbReference>
<sequence>MGALEGRPGKELLWRKLVLGSELSPTLQMLWLLVLTSPWLGGSVPTLAWGLSQGGLVGEHDVPAGKWPWQVSLRVFHKRCAQWQHECGGSLIHPQWVLTAAHCPQKYGVQLHRVAEIIHHPKFNASLSAMGGADIALLRLEVPVTLSRLVSPVTLAPESLVLIPVKKCWGTGWGTFEVHVPPLPARHLQEAEVPIVGNQVCEKIFHHYPPPSAGGKGSIIKDDMLCAGRKGQGSRQGNAGGPLVCYWLDMWVQVVVLSWGAASGHIDYPGVYT</sequence>
<dbReference type="InterPro" id="IPR001314">
    <property type="entry name" value="Peptidase_S1A"/>
</dbReference>
<keyword evidence="6" id="KW-0325">Glycoprotein</keyword>
<dbReference type="GeneTree" id="ENSGT00940000158868"/>